<dbReference type="EMBL" id="LR594052">
    <property type="protein sequence ID" value="VTT41613.1"/>
    <property type="molecule type" value="Genomic_DNA"/>
</dbReference>
<accession>A0A4V0H244</accession>
<dbReference type="Pfam" id="PF00005">
    <property type="entry name" value="ABC_tran"/>
    <property type="match status" value="1"/>
</dbReference>
<dbReference type="RefSeq" id="WP_003083243.1">
    <property type="nucleotide sequence ID" value="NZ_CP070236.1"/>
</dbReference>
<evidence type="ECO:0000259" key="4">
    <source>
        <dbReference type="PROSITE" id="PS50893"/>
    </source>
</evidence>
<dbReference type="Proteomes" id="UP000306241">
    <property type="component" value="Chromosome"/>
</dbReference>
<dbReference type="InterPro" id="IPR003593">
    <property type="entry name" value="AAA+_ATPase"/>
</dbReference>
<dbReference type="PROSITE" id="PS50893">
    <property type="entry name" value="ABC_TRANSPORTER_2"/>
    <property type="match status" value="1"/>
</dbReference>
<name>A0A4V0H244_STRPO</name>
<dbReference type="InterPro" id="IPR003439">
    <property type="entry name" value="ABC_transporter-like_ATP-bd"/>
</dbReference>
<protein>
    <submittedName>
        <fullName evidence="5">ABC transporter ATP-binding protein</fullName>
        <ecNumber evidence="5">3.6.3.-</ecNumber>
    </submittedName>
</protein>
<dbReference type="GO" id="GO:0016887">
    <property type="term" value="F:ATP hydrolysis activity"/>
    <property type="evidence" value="ECO:0007669"/>
    <property type="project" value="InterPro"/>
</dbReference>
<dbReference type="AlphaFoldDB" id="A0A4V0H244"/>
<dbReference type="SMART" id="SM00382">
    <property type="entry name" value="AAA"/>
    <property type="match status" value="1"/>
</dbReference>
<evidence type="ECO:0000313" key="6">
    <source>
        <dbReference type="Proteomes" id="UP000306241"/>
    </source>
</evidence>
<dbReference type="OrthoDB" id="9804819at2"/>
<dbReference type="EC" id="3.6.3.-" evidence="5"/>
<evidence type="ECO:0000256" key="3">
    <source>
        <dbReference type="ARBA" id="ARBA00022840"/>
    </source>
</evidence>
<gene>
    <name evidence="5" type="ORF">NCTC10924_00240</name>
</gene>
<dbReference type="PANTHER" id="PTHR42939">
    <property type="entry name" value="ABC TRANSPORTER ATP-BINDING PROTEIN ALBC-RELATED"/>
    <property type="match status" value="1"/>
</dbReference>
<evidence type="ECO:0000256" key="2">
    <source>
        <dbReference type="ARBA" id="ARBA00022741"/>
    </source>
</evidence>
<keyword evidence="2" id="KW-0547">Nucleotide-binding</keyword>
<dbReference type="InterPro" id="IPR051782">
    <property type="entry name" value="ABC_Transporter_VariousFunc"/>
</dbReference>
<reference evidence="5 6" key="1">
    <citation type="submission" date="2019-05" db="EMBL/GenBank/DDBJ databases">
        <authorList>
            <consortium name="Pathogen Informatics"/>
        </authorList>
    </citation>
    <scope>NUCLEOTIDE SEQUENCE [LARGE SCALE GENOMIC DNA]</scope>
    <source>
        <strain evidence="5 6">NCTC10924</strain>
    </source>
</reference>
<keyword evidence="1" id="KW-0813">Transport</keyword>
<dbReference type="Gene3D" id="3.40.50.300">
    <property type="entry name" value="P-loop containing nucleotide triphosphate hydrolases"/>
    <property type="match status" value="1"/>
</dbReference>
<organism evidence="5 6">
    <name type="scientific">Streptococcus porcinus</name>
    <dbReference type="NCBI Taxonomy" id="1340"/>
    <lineage>
        <taxon>Bacteria</taxon>
        <taxon>Bacillati</taxon>
        <taxon>Bacillota</taxon>
        <taxon>Bacilli</taxon>
        <taxon>Lactobacillales</taxon>
        <taxon>Streptococcaceae</taxon>
        <taxon>Streptococcus</taxon>
    </lineage>
</organism>
<evidence type="ECO:0000313" key="5">
    <source>
        <dbReference type="EMBL" id="VTT41613.1"/>
    </source>
</evidence>
<dbReference type="SUPFAM" id="SSF52540">
    <property type="entry name" value="P-loop containing nucleoside triphosphate hydrolases"/>
    <property type="match status" value="1"/>
</dbReference>
<proteinExistence type="predicted"/>
<dbReference type="PANTHER" id="PTHR42939:SF1">
    <property type="entry name" value="ABC TRANSPORTER ATP-BINDING PROTEIN ALBC-RELATED"/>
    <property type="match status" value="1"/>
</dbReference>
<evidence type="ECO:0000256" key="1">
    <source>
        <dbReference type="ARBA" id="ARBA00022448"/>
    </source>
</evidence>
<dbReference type="InterPro" id="IPR027417">
    <property type="entry name" value="P-loop_NTPase"/>
</dbReference>
<sequence>MTAISFQNLSKSFGDKLILDRVGLHLDENMIYGFVGPNGAGKTTTIKMILGLLKSDSGQISVLGKPVTFGKTKSNQEIGYLPDVPEFYDYMTAREYLQLCTGLAQNQASLPIDNLLKQVGLAGNEQRISTYSRGMKQRLGLAQALIHNPKILICDEPTSALDPKGRQDILNIISHLRGQKTVIFSTHILSDVEKICDQVLVLTKAGIHNLEELRVNAPASKNQLSILVKLSEEEAKVLALRFPIEKRDQDYKICLALSKSVNKEQALRTFYSYLVKQAITPSFIELLDDSLENLYLEVIK</sequence>
<feature type="domain" description="ABC transporter" evidence="4">
    <location>
        <begin position="4"/>
        <end position="229"/>
    </location>
</feature>
<dbReference type="GO" id="GO:0005524">
    <property type="term" value="F:ATP binding"/>
    <property type="evidence" value="ECO:0007669"/>
    <property type="project" value="UniProtKB-KW"/>
</dbReference>
<keyword evidence="5" id="KW-0378">Hydrolase</keyword>
<dbReference type="CDD" id="cd03230">
    <property type="entry name" value="ABC_DR_subfamily_A"/>
    <property type="match status" value="1"/>
</dbReference>
<keyword evidence="3 5" id="KW-0067">ATP-binding</keyword>